<feature type="compositionally biased region" description="Polar residues" evidence="1">
    <location>
        <begin position="36"/>
        <end position="49"/>
    </location>
</feature>
<name>A0AAV1I2P4_9CHLO</name>
<feature type="compositionally biased region" description="Low complexity" evidence="1">
    <location>
        <begin position="8"/>
        <end position="32"/>
    </location>
</feature>
<reference evidence="2 3" key="1">
    <citation type="submission" date="2023-10" db="EMBL/GenBank/DDBJ databases">
        <authorList>
            <person name="Maclean D."/>
            <person name="Macfadyen A."/>
        </authorList>
    </citation>
    <scope>NUCLEOTIDE SEQUENCE [LARGE SCALE GENOMIC DNA]</scope>
</reference>
<dbReference type="Proteomes" id="UP001314263">
    <property type="component" value="Unassembled WGS sequence"/>
</dbReference>
<sequence>MYRQTEDQVQWGQGLPQAQQPPRGGQQWQQSPMHGGQQTPQYYQQNAPGQQYGPPASQGGEQWQGAAWSGQPQGTPYQQGSPAYGAGPPAGQGESAWRGGAQPQQGGQGWQSATQGQHPGQAAPQQQQQAASPMENVRVGTQNLGAYCPGMGARPCTEALRLQIKACSLRRKASAASAALATAGEAVPTH</sequence>
<protein>
    <submittedName>
        <fullName evidence="2">Uncharacterized protein</fullName>
    </submittedName>
</protein>
<accession>A0AAV1I2P4</accession>
<feature type="compositionally biased region" description="Low complexity" evidence="1">
    <location>
        <begin position="115"/>
        <end position="131"/>
    </location>
</feature>
<evidence type="ECO:0000313" key="2">
    <source>
        <dbReference type="EMBL" id="CAK0779588.1"/>
    </source>
</evidence>
<evidence type="ECO:0000313" key="3">
    <source>
        <dbReference type="Proteomes" id="UP001314263"/>
    </source>
</evidence>
<organism evidence="2 3">
    <name type="scientific">Coccomyxa viridis</name>
    <dbReference type="NCBI Taxonomy" id="1274662"/>
    <lineage>
        <taxon>Eukaryota</taxon>
        <taxon>Viridiplantae</taxon>
        <taxon>Chlorophyta</taxon>
        <taxon>core chlorophytes</taxon>
        <taxon>Trebouxiophyceae</taxon>
        <taxon>Trebouxiophyceae incertae sedis</taxon>
        <taxon>Coccomyxaceae</taxon>
        <taxon>Coccomyxa</taxon>
    </lineage>
</organism>
<evidence type="ECO:0000256" key="1">
    <source>
        <dbReference type="SAM" id="MobiDB-lite"/>
    </source>
</evidence>
<feature type="region of interest" description="Disordered" evidence="1">
    <location>
        <begin position="1"/>
        <end position="135"/>
    </location>
</feature>
<comment type="caution">
    <text evidence="2">The sequence shown here is derived from an EMBL/GenBank/DDBJ whole genome shotgun (WGS) entry which is preliminary data.</text>
</comment>
<gene>
    <name evidence="2" type="ORF">CVIRNUC_004811</name>
</gene>
<feature type="compositionally biased region" description="Low complexity" evidence="1">
    <location>
        <begin position="78"/>
        <end position="105"/>
    </location>
</feature>
<keyword evidence="3" id="KW-1185">Reference proteome</keyword>
<dbReference type="AlphaFoldDB" id="A0AAV1I2P4"/>
<dbReference type="EMBL" id="CAUYUE010000005">
    <property type="protein sequence ID" value="CAK0779588.1"/>
    <property type="molecule type" value="Genomic_DNA"/>
</dbReference>
<proteinExistence type="predicted"/>